<comment type="caution">
    <text evidence="11">The sequence shown here is derived from an EMBL/GenBank/DDBJ whole genome shotgun (WGS) entry which is preliminary data.</text>
</comment>
<sequence length="246" mass="26797">MEEQKLELRLGPPGDHDSALLTLGYNSNNNSCGIKRGLESTLLEVKTGGERNWLTNNKSTGSTNTEKRIAVAPVVGWPPIGSFRKNLATSSSPKAAFESPNEVSKVLLSENVENPGNSLFVKVKMDGVPIGRKIDLKAYNNYETLSSAVDELFRSLLAAQMHHSVNLEGEETEETKGISGLSEGNGEYTLVYEDNEGDRMLAGDVPWHMFVSTVKRLRVLKTSELSSVRVNSKKLGQAQSGSETKA</sequence>
<dbReference type="InterPro" id="IPR003311">
    <property type="entry name" value="AUX_IAA"/>
</dbReference>
<evidence type="ECO:0000256" key="9">
    <source>
        <dbReference type="RuleBase" id="RU004549"/>
    </source>
</evidence>
<evidence type="ECO:0000256" key="3">
    <source>
        <dbReference type="ARBA" id="ARBA00022491"/>
    </source>
</evidence>
<accession>A0A7J7G9V0</accession>
<dbReference type="Gene3D" id="3.10.20.90">
    <property type="entry name" value="Phosphatidylinositol 3-kinase Catalytic Subunit, Chain A, domain 1"/>
    <property type="match status" value="1"/>
</dbReference>
<evidence type="ECO:0000256" key="1">
    <source>
        <dbReference type="ARBA" id="ARBA00004123"/>
    </source>
</evidence>
<dbReference type="GO" id="GO:0005634">
    <property type="term" value="C:nucleus"/>
    <property type="evidence" value="ECO:0007669"/>
    <property type="project" value="UniProtKB-SubCell"/>
</dbReference>
<evidence type="ECO:0000259" key="10">
    <source>
        <dbReference type="PROSITE" id="PS51745"/>
    </source>
</evidence>
<keyword evidence="5 9" id="KW-0804">Transcription</keyword>
<evidence type="ECO:0000256" key="2">
    <source>
        <dbReference type="ARBA" id="ARBA00006728"/>
    </source>
</evidence>
<evidence type="ECO:0000256" key="5">
    <source>
        <dbReference type="ARBA" id="ARBA00023163"/>
    </source>
</evidence>
<evidence type="ECO:0000313" key="11">
    <source>
        <dbReference type="EMBL" id="KAF5936134.1"/>
    </source>
</evidence>
<dbReference type="GO" id="GO:0006355">
    <property type="term" value="P:regulation of DNA-templated transcription"/>
    <property type="evidence" value="ECO:0007669"/>
    <property type="project" value="InterPro"/>
</dbReference>
<evidence type="ECO:0000256" key="6">
    <source>
        <dbReference type="ARBA" id="ARBA00023242"/>
    </source>
</evidence>
<dbReference type="PANTHER" id="PTHR31734:SF2">
    <property type="entry name" value="AUXIN-RESPONSIVE PROTEIN IAA26"/>
    <property type="match status" value="1"/>
</dbReference>
<reference evidence="12" key="1">
    <citation type="journal article" date="2020" name="Nat. Commun.">
        <title>Genome assembly of wild tea tree DASZ reveals pedigree and selection history of tea varieties.</title>
        <authorList>
            <person name="Zhang W."/>
            <person name="Zhang Y."/>
            <person name="Qiu H."/>
            <person name="Guo Y."/>
            <person name="Wan H."/>
            <person name="Zhang X."/>
            <person name="Scossa F."/>
            <person name="Alseekh S."/>
            <person name="Zhang Q."/>
            <person name="Wang P."/>
            <person name="Xu L."/>
            <person name="Schmidt M.H."/>
            <person name="Jia X."/>
            <person name="Li D."/>
            <person name="Zhu A."/>
            <person name="Guo F."/>
            <person name="Chen W."/>
            <person name="Ni D."/>
            <person name="Usadel B."/>
            <person name="Fernie A.R."/>
            <person name="Wen W."/>
        </authorList>
    </citation>
    <scope>NUCLEOTIDE SEQUENCE [LARGE SCALE GENOMIC DNA]</scope>
    <source>
        <strain evidence="12">cv. G240</strain>
    </source>
</reference>
<keyword evidence="4 9" id="KW-0805">Transcription regulation</keyword>
<comment type="subunit">
    <text evidence="9">Homodimers and heterodimers.</text>
</comment>
<keyword evidence="7 9" id="KW-0927">Auxin signaling pathway</keyword>
<dbReference type="FunFam" id="3.10.20.90:FF:000225">
    <property type="entry name" value="Auxin-responsive protein"/>
    <property type="match status" value="1"/>
</dbReference>
<dbReference type="Pfam" id="PF02309">
    <property type="entry name" value="AUX_IAA"/>
    <property type="match status" value="1"/>
</dbReference>
<feature type="domain" description="PB1" evidence="10">
    <location>
        <begin position="118"/>
        <end position="227"/>
    </location>
</feature>
<evidence type="ECO:0000313" key="12">
    <source>
        <dbReference type="Proteomes" id="UP000593564"/>
    </source>
</evidence>
<dbReference type="GO" id="GO:0009734">
    <property type="term" value="P:auxin-activated signaling pathway"/>
    <property type="evidence" value="ECO:0007669"/>
    <property type="project" value="UniProtKB-UniRule"/>
</dbReference>
<comment type="subcellular location">
    <subcellularLocation>
        <location evidence="1 9">Nucleus</location>
    </subcellularLocation>
</comment>
<organism evidence="11 12">
    <name type="scientific">Camellia sinensis</name>
    <name type="common">Tea plant</name>
    <name type="synonym">Thea sinensis</name>
    <dbReference type="NCBI Taxonomy" id="4442"/>
    <lineage>
        <taxon>Eukaryota</taxon>
        <taxon>Viridiplantae</taxon>
        <taxon>Streptophyta</taxon>
        <taxon>Embryophyta</taxon>
        <taxon>Tracheophyta</taxon>
        <taxon>Spermatophyta</taxon>
        <taxon>Magnoliopsida</taxon>
        <taxon>eudicotyledons</taxon>
        <taxon>Gunneridae</taxon>
        <taxon>Pentapetalae</taxon>
        <taxon>asterids</taxon>
        <taxon>Ericales</taxon>
        <taxon>Theaceae</taxon>
        <taxon>Camellia</taxon>
    </lineage>
</organism>
<gene>
    <name evidence="11" type="ORF">HYC85_027263</name>
</gene>
<comment type="function">
    <text evidence="8">Aux/IAA proteins are short-lived transcriptional factors that function as repressors of early auxin response genes at low auxin concentrations. Repression is thought to result from the interaction with auxin response factors (ARFs), proteins that bind to the auxin-responsive promoter element (AuxRE). Formation of heterodimers with ARF proteins may alter their ability to modulate early auxin response genes expression.</text>
</comment>
<evidence type="ECO:0000256" key="8">
    <source>
        <dbReference type="ARBA" id="ARBA00025283"/>
    </source>
</evidence>
<dbReference type="PROSITE" id="PS51745">
    <property type="entry name" value="PB1"/>
    <property type="match status" value="1"/>
</dbReference>
<dbReference type="Proteomes" id="UP000593564">
    <property type="component" value="Unassembled WGS sequence"/>
</dbReference>
<keyword evidence="6 9" id="KW-0539">Nucleus</keyword>
<comment type="similarity">
    <text evidence="2 9">Belongs to the Aux/IAA family.</text>
</comment>
<dbReference type="InterPro" id="IPR033389">
    <property type="entry name" value="AUX/IAA_dom"/>
</dbReference>
<proteinExistence type="inferred from homology"/>
<reference evidence="11 12" key="2">
    <citation type="submission" date="2020-07" db="EMBL/GenBank/DDBJ databases">
        <title>Genome assembly of wild tea tree DASZ reveals pedigree and selection history of tea varieties.</title>
        <authorList>
            <person name="Zhang W."/>
        </authorList>
    </citation>
    <scope>NUCLEOTIDE SEQUENCE [LARGE SCALE GENOMIC DNA]</scope>
    <source>
        <strain evidence="12">cv. G240</strain>
        <tissue evidence="11">Leaf</tissue>
    </source>
</reference>
<dbReference type="AlphaFoldDB" id="A0A7J7G9V0"/>
<evidence type="ECO:0000256" key="7">
    <source>
        <dbReference type="ARBA" id="ARBA00023294"/>
    </source>
</evidence>
<protein>
    <recommendedName>
        <fullName evidence="9">Auxin-responsive protein</fullName>
    </recommendedName>
</protein>
<dbReference type="SUPFAM" id="SSF54277">
    <property type="entry name" value="CAD &amp; PB1 domains"/>
    <property type="match status" value="1"/>
</dbReference>
<keyword evidence="3 9" id="KW-0678">Repressor</keyword>
<dbReference type="PANTHER" id="PTHR31734">
    <property type="entry name" value="AUXIN-RESPONSIVE PROTEIN IAA17"/>
    <property type="match status" value="1"/>
</dbReference>
<name>A0A7J7G9V0_CAMSI</name>
<dbReference type="InterPro" id="IPR053793">
    <property type="entry name" value="PB1-like"/>
</dbReference>
<dbReference type="EMBL" id="JACBKZ010000013">
    <property type="protein sequence ID" value="KAF5936134.1"/>
    <property type="molecule type" value="Genomic_DNA"/>
</dbReference>
<evidence type="ECO:0000256" key="4">
    <source>
        <dbReference type="ARBA" id="ARBA00023015"/>
    </source>
</evidence>
<keyword evidence="12" id="KW-1185">Reference proteome</keyword>